<evidence type="ECO:0000313" key="3">
    <source>
        <dbReference type="EMBL" id="KAL1565509.1"/>
    </source>
</evidence>
<dbReference type="EMBL" id="JBEAFC010000003">
    <property type="protein sequence ID" value="KAL1565509.1"/>
    <property type="molecule type" value="Genomic_DNA"/>
</dbReference>
<comment type="caution">
    <text evidence="3">The sequence shown here is derived from an EMBL/GenBank/DDBJ whole genome shotgun (WGS) entry which is preliminary data.</text>
</comment>
<gene>
    <name evidence="3" type="ORF">AAHA92_07716</name>
</gene>
<keyword evidence="4" id="KW-1185">Reference proteome</keyword>
<keyword evidence="2" id="KW-1133">Transmembrane helix</keyword>
<organism evidence="3 4">
    <name type="scientific">Salvia divinorum</name>
    <name type="common">Maria pastora</name>
    <name type="synonym">Diviner's sage</name>
    <dbReference type="NCBI Taxonomy" id="28513"/>
    <lineage>
        <taxon>Eukaryota</taxon>
        <taxon>Viridiplantae</taxon>
        <taxon>Streptophyta</taxon>
        <taxon>Embryophyta</taxon>
        <taxon>Tracheophyta</taxon>
        <taxon>Spermatophyta</taxon>
        <taxon>Magnoliopsida</taxon>
        <taxon>eudicotyledons</taxon>
        <taxon>Gunneridae</taxon>
        <taxon>Pentapetalae</taxon>
        <taxon>asterids</taxon>
        <taxon>lamiids</taxon>
        <taxon>Lamiales</taxon>
        <taxon>Lamiaceae</taxon>
        <taxon>Nepetoideae</taxon>
        <taxon>Mentheae</taxon>
        <taxon>Salviinae</taxon>
        <taxon>Salvia</taxon>
        <taxon>Salvia subgen. Calosphace</taxon>
    </lineage>
</organism>
<proteinExistence type="predicted"/>
<feature type="transmembrane region" description="Helical" evidence="2">
    <location>
        <begin position="398"/>
        <end position="422"/>
    </location>
</feature>
<feature type="region of interest" description="Disordered" evidence="1">
    <location>
        <begin position="181"/>
        <end position="203"/>
    </location>
</feature>
<evidence type="ECO:0000256" key="1">
    <source>
        <dbReference type="SAM" id="MobiDB-lite"/>
    </source>
</evidence>
<dbReference type="PANTHER" id="PTHR33868">
    <property type="entry name" value="EXPRESSED PROTEIN"/>
    <property type="match status" value="1"/>
</dbReference>
<sequence length="425" mass="47249">MSRRNSFSSGKSAESVGSYCFIHGHKPCNGNSSHPDLVPDVKWWLNHYGLEQGYSLDQLNAFDMDAKLIAANYLKENPKTDGESKLIEGYISTNSKNDPSFSSEHLKHLYSHSKSNGDSWLLGFESAINNPQNAHLAGFESCNSTLFEQQEKLCSDLDSHWIGVKKVDPWWDAVEKDDLASLTSPNSSRQNKNCNHPGLQSVHGEKASENGLLCFNQCEERKMDKQTKLSRVPQCTQGDSASVSIVKPLGKQGLADTTLQESDRSCSSKVGQNAAKVEPSDTRVQNGDLSRGELLEALCHSQTRAREAEKLAQEACDEKDHVFDLFFQQASCLFAYRQWLRLLQLETLCLHLRSKDEITSFAPPSLTPWVKRNSRKNRFDASAKKKVNRRSCNVSRCAVAFAIGLGLGGAGLLVGWTIGWLFPAF</sequence>
<dbReference type="PANTHER" id="PTHR33868:SF18">
    <property type="entry name" value="TRANSMEMBRANE PROTEIN"/>
    <property type="match status" value="1"/>
</dbReference>
<protein>
    <recommendedName>
        <fullName evidence="5">Transmembrane protein</fullName>
    </recommendedName>
</protein>
<keyword evidence="2" id="KW-0472">Membrane</keyword>
<accession>A0ABD1ICR4</accession>
<keyword evidence="2" id="KW-0812">Transmembrane</keyword>
<dbReference type="AlphaFoldDB" id="A0ABD1ICR4"/>
<evidence type="ECO:0000256" key="2">
    <source>
        <dbReference type="SAM" id="Phobius"/>
    </source>
</evidence>
<evidence type="ECO:0008006" key="5">
    <source>
        <dbReference type="Google" id="ProtNLM"/>
    </source>
</evidence>
<name>A0ABD1ICR4_SALDI</name>
<feature type="region of interest" description="Disordered" evidence="1">
    <location>
        <begin position="262"/>
        <end position="286"/>
    </location>
</feature>
<reference evidence="3 4" key="1">
    <citation type="submission" date="2024-06" db="EMBL/GenBank/DDBJ databases">
        <title>A chromosome level genome sequence of Diviner's sage (Salvia divinorum).</title>
        <authorList>
            <person name="Ford S.A."/>
            <person name="Ro D.-K."/>
            <person name="Ness R.W."/>
            <person name="Phillips M.A."/>
        </authorList>
    </citation>
    <scope>NUCLEOTIDE SEQUENCE [LARGE SCALE GENOMIC DNA]</scope>
    <source>
        <strain evidence="3">SAF-2024a</strain>
        <tissue evidence="3">Leaf</tissue>
    </source>
</reference>
<evidence type="ECO:0000313" key="4">
    <source>
        <dbReference type="Proteomes" id="UP001567538"/>
    </source>
</evidence>
<feature type="compositionally biased region" description="Polar residues" evidence="1">
    <location>
        <begin position="181"/>
        <end position="194"/>
    </location>
</feature>
<dbReference type="Proteomes" id="UP001567538">
    <property type="component" value="Unassembled WGS sequence"/>
</dbReference>